<dbReference type="EMBL" id="LXLX01000045">
    <property type="protein sequence ID" value="OFD89824.1"/>
    <property type="molecule type" value="Genomic_DNA"/>
</dbReference>
<comment type="caution">
    <text evidence="1">The sequence shown here is derived from an EMBL/GenBank/DDBJ whole genome shotgun (WGS) entry which is preliminary data.</text>
</comment>
<reference evidence="1 2" key="1">
    <citation type="submission" date="2016-05" db="EMBL/GenBank/DDBJ databases">
        <title>Bacillus thuringiensis and Bacillus weihenstephanensis as novel biocontrol agents of wilt causing Verticillium species.</title>
        <authorList>
            <person name="Hollensteiner J."/>
            <person name="Wemheuer F."/>
            <person name="Harting R."/>
            <person name="Kolarzyk A."/>
            <person name="Diaz-Valerio S."/>
            <person name="Poehlein A."/>
            <person name="Brzuszkiewicz E."/>
            <person name="Nesemann K."/>
            <person name="Braus-Stromeyer S."/>
            <person name="Braus G."/>
            <person name="Daniel R."/>
            <person name="Liesegang H."/>
        </authorList>
    </citation>
    <scope>NUCLEOTIDE SEQUENCE [LARGE SCALE GENOMIC DNA]</scope>
    <source>
        <strain evidence="1 2">GOE11</strain>
    </source>
</reference>
<gene>
    <name evidence="1" type="ORF">BWGOE11_35370</name>
</gene>
<accession>A0A1C4EDY7</accession>
<evidence type="ECO:0000313" key="2">
    <source>
        <dbReference type="Proteomes" id="UP000175835"/>
    </source>
</evidence>
<evidence type="ECO:0000313" key="1">
    <source>
        <dbReference type="EMBL" id="OFD89824.1"/>
    </source>
</evidence>
<dbReference type="PATRIC" id="fig|86662.23.peg.3519"/>
<protein>
    <recommendedName>
        <fullName evidence="3">Group-specific protein</fullName>
    </recommendedName>
</protein>
<name>A0A1C4EDY7_BACMY</name>
<dbReference type="RefSeq" id="WP_016105547.1">
    <property type="nucleotide sequence ID" value="NZ_CP035962.1"/>
</dbReference>
<proteinExistence type="predicted"/>
<dbReference type="Proteomes" id="UP000175835">
    <property type="component" value="Unassembled WGS sequence"/>
</dbReference>
<dbReference type="AlphaFoldDB" id="A0A1C4EDY7"/>
<organism evidence="1 2">
    <name type="scientific">Bacillus mycoides</name>
    <dbReference type="NCBI Taxonomy" id="1405"/>
    <lineage>
        <taxon>Bacteria</taxon>
        <taxon>Bacillati</taxon>
        <taxon>Bacillota</taxon>
        <taxon>Bacilli</taxon>
        <taxon>Bacillales</taxon>
        <taxon>Bacillaceae</taxon>
        <taxon>Bacillus</taxon>
        <taxon>Bacillus cereus group</taxon>
    </lineage>
</organism>
<sequence length="67" mass="7923">MKRFLNTLLQFVVLSIALHLLFDIVGWLVFNAPIENKGALISYISTLWLMYMYRDKLLQFIMRISAK</sequence>
<evidence type="ECO:0008006" key="3">
    <source>
        <dbReference type="Google" id="ProtNLM"/>
    </source>
</evidence>